<sequence>MAWIRGLGLACMAMAVLVACASASADATIDRQAVVERHAPTLDAIDWTAPMTVGNGRFAFTAGITGLQDFADHYFEHGIPLETKARWAWHTPQDEQHHVLGAAMETWDAYGREVPFPTDDRSTAGQWLRRNPHDLPLVRISLALDGEPLEPDQLGTVQQRLDPWRGRLSSRFELDGEMVNIETTATQGPPQAGAGTSGQPYTGADIIAFRVSSALLGNGRLAIAFTFPRGYDLDIKNTPDVILDDDDAHHTRVSWQHDQGVGLARQVDDALHGTAILWQGEADFETTAAHRGRLRARGTAIDVQVALQPDDAPSMAEAGSFDELAERAADSWRAFWQSGAAIDLGGSTDPRAAELERRLVLSQYLLAAQSRAAVPAQETGLTSSSWYGKHHTEMAWWHSAHWILWHRYDPARQHLDWFRDHIDVARATARQRGLDGARWSKMVGPEGRESPGGNPLIIWNQPQPIHLADMLWRASGDPAVLERYAVMVDDTAAALASMLVDDNGRWSLGPPIWIAQEIHDPASSANPAFELAYWRLGLDTAIRWRQVRGLPVPPQWRERLDALAALPTKDGRYVAMESIPDTFDNIEARQDHPTMLAPWGLLADDRVDPALMQATLDAVLAEWDFEGKIWGWDYPMIAMTAARLGHTELALDLLVRDAPHNRYLANGHVPQPGAALPVYLPANGALLSAAARIFSGEFAEPGQAAVNVAGWSYRSEGLRRPWATGSD</sequence>
<keyword evidence="3" id="KW-1185">Reference proteome</keyword>
<dbReference type="Proteomes" id="UP000325372">
    <property type="component" value="Unassembled WGS sequence"/>
</dbReference>
<dbReference type="EMBL" id="VYXP01000003">
    <property type="protein sequence ID" value="KAA9132669.1"/>
    <property type="molecule type" value="Genomic_DNA"/>
</dbReference>
<dbReference type="PROSITE" id="PS51257">
    <property type="entry name" value="PROKAR_LIPOPROTEIN"/>
    <property type="match status" value="1"/>
</dbReference>
<comment type="caution">
    <text evidence="2">The sequence shown here is derived from an EMBL/GenBank/DDBJ whole genome shotgun (WGS) entry which is preliminary data.</text>
</comment>
<dbReference type="AlphaFoldDB" id="A0A5N0TH96"/>
<dbReference type="InterPro" id="IPR012341">
    <property type="entry name" value="6hp_glycosidase-like_sf"/>
</dbReference>
<gene>
    <name evidence="2" type="ORF">F3N42_05485</name>
</gene>
<evidence type="ECO:0008006" key="4">
    <source>
        <dbReference type="Google" id="ProtNLM"/>
    </source>
</evidence>
<dbReference type="SUPFAM" id="SSF48208">
    <property type="entry name" value="Six-hairpin glycosidases"/>
    <property type="match status" value="1"/>
</dbReference>
<proteinExistence type="predicted"/>
<evidence type="ECO:0000313" key="2">
    <source>
        <dbReference type="EMBL" id="KAA9132669.1"/>
    </source>
</evidence>
<name>A0A5N0TH96_9GAMM</name>
<dbReference type="Gene3D" id="1.50.10.10">
    <property type="match status" value="1"/>
</dbReference>
<reference evidence="2 3" key="1">
    <citation type="submission" date="2019-09" db="EMBL/GenBank/DDBJ databases">
        <title>Wenzhouxiangella sp. Genome sequencing and assembly.</title>
        <authorList>
            <person name="Zhang R."/>
        </authorList>
    </citation>
    <scope>NUCLEOTIDE SEQUENCE [LARGE SCALE GENOMIC DNA]</scope>
    <source>
        <strain evidence="2 3">W260</strain>
    </source>
</reference>
<dbReference type="InterPro" id="IPR008928">
    <property type="entry name" value="6-hairpin_glycosidase_sf"/>
</dbReference>
<feature type="signal peptide" evidence="1">
    <location>
        <begin position="1"/>
        <end position="27"/>
    </location>
</feature>
<protein>
    <recommendedName>
        <fullName evidence="4">Glycoside hydrolase family 65</fullName>
    </recommendedName>
</protein>
<evidence type="ECO:0000313" key="3">
    <source>
        <dbReference type="Proteomes" id="UP000325372"/>
    </source>
</evidence>
<evidence type="ECO:0000256" key="1">
    <source>
        <dbReference type="SAM" id="SignalP"/>
    </source>
</evidence>
<accession>A0A5N0TH96</accession>
<keyword evidence="1" id="KW-0732">Signal</keyword>
<dbReference type="GO" id="GO:0005975">
    <property type="term" value="P:carbohydrate metabolic process"/>
    <property type="evidence" value="ECO:0007669"/>
    <property type="project" value="InterPro"/>
</dbReference>
<feature type="chain" id="PRO_5024292106" description="Glycoside hydrolase family 65" evidence="1">
    <location>
        <begin position="28"/>
        <end position="727"/>
    </location>
</feature>
<organism evidence="2 3">
    <name type="scientific">Marinihelvus fidelis</name>
    <dbReference type="NCBI Taxonomy" id="2613842"/>
    <lineage>
        <taxon>Bacteria</taxon>
        <taxon>Pseudomonadati</taxon>
        <taxon>Pseudomonadota</taxon>
        <taxon>Gammaproteobacteria</taxon>
        <taxon>Chromatiales</taxon>
        <taxon>Wenzhouxiangellaceae</taxon>
        <taxon>Marinihelvus</taxon>
    </lineage>
</organism>